<evidence type="ECO:0000313" key="3">
    <source>
        <dbReference type="Proteomes" id="UP000676336"/>
    </source>
</evidence>
<feature type="region of interest" description="Disordered" evidence="1">
    <location>
        <begin position="55"/>
        <end position="76"/>
    </location>
</feature>
<dbReference type="PANTHER" id="PTHR23025">
    <property type="entry name" value="TRIACYLGLYCEROL LIPASE"/>
    <property type="match status" value="1"/>
</dbReference>
<comment type="caution">
    <text evidence="2">The sequence shown here is derived from an EMBL/GenBank/DDBJ whole genome shotgun (WGS) entry which is preliminary data.</text>
</comment>
<dbReference type="PANTHER" id="PTHR23025:SF3">
    <property type="entry name" value="HORMONE-SENSITIVE LIPASE"/>
    <property type="match status" value="1"/>
</dbReference>
<dbReference type="AlphaFoldDB" id="A0A8S3IIM0"/>
<dbReference type="GO" id="GO:0004771">
    <property type="term" value="F:sterol ester esterase activity"/>
    <property type="evidence" value="ECO:0007669"/>
    <property type="project" value="TreeGrafter"/>
</dbReference>
<accession>A0A8S3IIM0</accession>
<evidence type="ECO:0000256" key="1">
    <source>
        <dbReference type="SAM" id="MobiDB-lite"/>
    </source>
</evidence>
<dbReference type="Proteomes" id="UP000676336">
    <property type="component" value="Unassembled WGS sequence"/>
</dbReference>
<feature type="compositionally biased region" description="Polar residues" evidence="1">
    <location>
        <begin position="55"/>
        <end position="75"/>
    </location>
</feature>
<reference evidence="2" key="1">
    <citation type="submission" date="2021-02" db="EMBL/GenBank/DDBJ databases">
        <authorList>
            <person name="Nowell W R."/>
        </authorList>
    </citation>
    <scope>NUCLEOTIDE SEQUENCE</scope>
</reference>
<proteinExistence type="predicted"/>
<dbReference type="GO" id="GO:0019433">
    <property type="term" value="P:triglyceride catabolic process"/>
    <property type="evidence" value="ECO:0007669"/>
    <property type="project" value="TreeGrafter"/>
</dbReference>
<protein>
    <submittedName>
        <fullName evidence="2">Uncharacterized protein</fullName>
    </submittedName>
</protein>
<organism evidence="2 3">
    <name type="scientific">Rotaria magnacalcarata</name>
    <dbReference type="NCBI Taxonomy" id="392030"/>
    <lineage>
        <taxon>Eukaryota</taxon>
        <taxon>Metazoa</taxon>
        <taxon>Spiralia</taxon>
        <taxon>Gnathifera</taxon>
        <taxon>Rotifera</taxon>
        <taxon>Eurotatoria</taxon>
        <taxon>Bdelloidea</taxon>
        <taxon>Philodinida</taxon>
        <taxon>Philodinidae</taxon>
        <taxon>Rotaria</taxon>
    </lineage>
</organism>
<gene>
    <name evidence="2" type="ORF">SMN809_LOCUS75633</name>
</gene>
<evidence type="ECO:0000313" key="2">
    <source>
        <dbReference type="EMBL" id="CAF5201469.1"/>
    </source>
</evidence>
<dbReference type="GO" id="GO:0005829">
    <property type="term" value="C:cytosol"/>
    <property type="evidence" value="ECO:0007669"/>
    <property type="project" value="TreeGrafter"/>
</dbReference>
<sequence length="157" mass="17821">MSPSRLMAIMDPLLNTGFLWRCLAAYAGIKSSDDEFETVAMPNLDDTTAEKQQKLNNIASSPGQTVPQSDNNSLPEQVPNRAEYIRGDSYYSRLGDIMGLRQAYLLRKLRESTLPNNPYMSPLRASDDTLRQFPTTYLVVSYNRLKFLKILLVVLLR</sequence>
<dbReference type="GO" id="GO:0004806">
    <property type="term" value="F:triacylglycerol lipase activity"/>
    <property type="evidence" value="ECO:0007669"/>
    <property type="project" value="TreeGrafter"/>
</dbReference>
<name>A0A8S3IIM0_9BILA</name>
<dbReference type="EMBL" id="CAJOBI010332944">
    <property type="protein sequence ID" value="CAF5201469.1"/>
    <property type="molecule type" value="Genomic_DNA"/>
</dbReference>